<comment type="caution">
    <text evidence="2">The sequence shown here is derived from an EMBL/GenBank/DDBJ whole genome shotgun (WGS) entry which is preliminary data.</text>
</comment>
<gene>
    <name evidence="2" type="ORF">S01H4_45783</name>
</gene>
<reference evidence="2" key="1">
    <citation type="journal article" date="2014" name="Front. Microbiol.">
        <title>High frequency of phylogenetically diverse reductive dehalogenase-homologous genes in deep subseafloor sedimentary metagenomes.</title>
        <authorList>
            <person name="Kawai M."/>
            <person name="Futagami T."/>
            <person name="Toyoda A."/>
            <person name="Takaki Y."/>
            <person name="Nishi S."/>
            <person name="Hori S."/>
            <person name="Arai W."/>
            <person name="Tsubouchi T."/>
            <person name="Morono Y."/>
            <person name="Uchiyama I."/>
            <person name="Ito T."/>
            <person name="Fujiyama A."/>
            <person name="Inagaki F."/>
            <person name="Takami H."/>
        </authorList>
    </citation>
    <scope>NUCLEOTIDE SEQUENCE</scope>
    <source>
        <strain evidence="2">Expedition CK06-06</strain>
    </source>
</reference>
<name>X1C1B9_9ZZZZ</name>
<sequence length="79" mass="8858">MKKFTKAELGKYNGKNGMPIFVAYQGKVYDVSSSFLWKKGKHQVLHKAGLDLTEDIEVAPHGAEMLEKFPVLGILVHSR</sequence>
<dbReference type="InterPro" id="IPR036400">
    <property type="entry name" value="Cyt_B5-like_heme/steroid_sf"/>
</dbReference>
<dbReference type="SUPFAM" id="SSF55856">
    <property type="entry name" value="Cytochrome b5-like heme/steroid binding domain"/>
    <property type="match status" value="1"/>
</dbReference>
<protein>
    <recommendedName>
        <fullName evidence="1">Cytochrome b5 heme-binding domain-containing protein</fullName>
    </recommendedName>
</protein>
<feature type="domain" description="Cytochrome b5 heme-binding" evidence="1">
    <location>
        <begin position="4"/>
        <end position="76"/>
    </location>
</feature>
<dbReference type="AlphaFoldDB" id="X1C1B9"/>
<dbReference type="Gene3D" id="3.10.120.10">
    <property type="entry name" value="Cytochrome b5-like heme/steroid binding domain"/>
    <property type="match status" value="1"/>
</dbReference>
<dbReference type="SMART" id="SM01117">
    <property type="entry name" value="Cyt-b5"/>
    <property type="match status" value="1"/>
</dbReference>
<evidence type="ECO:0000259" key="1">
    <source>
        <dbReference type="SMART" id="SM01117"/>
    </source>
</evidence>
<dbReference type="EMBL" id="BART01025522">
    <property type="protein sequence ID" value="GAH01896.1"/>
    <property type="molecule type" value="Genomic_DNA"/>
</dbReference>
<accession>X1C1B9</accession>
<organism evidence="2">
    <name type="scientific">marine sediment metagenome</name>
    <dbReference type="NCBI Taxonomy" id="412755"/>
    <lineage>
        <taxon>unclassified sequences</taxon>
        <taxon>metagenomes</taxon>
        <taxon>ecological metagenomes</taxon>
    </lineage>
</organism>
<proteinExistence type="predicted"/>
<dbReference type="InterPro" id="IPR001199">
    <property type="entry name" value="Cyt_B5-like_heme/steroid-bd"/>
</dbReference>
<dbReference type="Pfam" id="PF00173">
    <property type="entry name" value="Cyt-b5"/>
    <property type="match status" value="1"/>
</dbReference>
<evidence type="ECO:0000313" key="2">
    <source>
        <dbReference type="EMBL" id="GAH01896.1"/>
    </source>
</evidence>